<keyword evidence="4" id="KW-0547">Nucleotide-binding</keyword>
<dbReference type="GO" id="GO:0006281">
    <property type="term" value="P:DNA repair"/>
    <property type="evidence" value="ECO:0007669"/>
    <property type="project" value="UniProtKB-KW"/>
</dbReference>
<evidence type="ECO:0000256" key="2">
    <source>
        <dbReference type="ARBA" id="ARBA00009441"/>
    </source>
</evidence>
<keyword evidence="6" id="KW-0067">ATP-binding</keyword>
<feature type="domain" description="RecF/RecN/SMC N-terminal" evidence="11">
    <location>
        <begin position="2"/>
        <end position="524"/>
    </location>
</feature>
<dbReference type="GO" id="GO:0006310">
    <property type="term" value="P:DNA recombination"/>
    <property type="evidence" value="ECO:0007669"/>
    <property type="project" value="InterPro"/>
</dbReference>
<comment type="function">
    <text evidence="1 9">May be involved in recombinational repair of damaged DNA.</text>
</comment>
<evidence type="ECO:0000256" key="7">
    <source>
        <dbReference type="ARBA" id="ARBA00023204"/>
    </source>
</evidence>
<evidence type="ECO:0000256" key="1">
    <source>
        <dbReference type="ARBA" id="ARBA00003618"/>
    </source>
</evidence>
<dbReference type="EMBL" id="PKJS01000018">
    <property type="protein sequence ID" value="PKZ67901.1"/>
    <property type="molecule type" value="Genomic_DNA"/>
</dbReference>
<accession>A0A2I1RFI9</accession>
<evidence type="ECO:0000256" key="3">
    <source>
        <dbReference type="ARBA" id="ARBA00021315"/>
    </source>
</evidence>
<dbReference type="Proteomes" id="UP000234914">
    <property type="component" value="Unassembled WGS sequence"/>
</dbReference>
<evidence type="ECO:0000313" key="12">
    <source>
        <dbReference type="EMBL" id="PKZ67901.1"/>
    </source>
</evidence>
<dbReference type="GO" id="GO:0005524">
    <property type="term" value="F:ATP binding"/>
    <property type="evidence" value="ECO:0007669"/>
    <property type="project" value="UniProtKB-KW"/>
</dbReference>
<keyword evidence="5 9" id="KW-0227">DNA damage</keyword>
<dbReference type="PANTHER" id="PTHR11059:SF0">
    <property type="entry name" value="DNA REPAIR PROTEIN RECN"/>
    <property type="match status" value="1"/>
</dbReference>
<dbReference type="CDD" id="cd03241">
    <property type="entry name" value="ABC_RecN"/>
    <property type="match status" value="2"/>
</dbReference>
<sequence>MLTQLTLQNLALVTHAEIEMNAGFNIITGETGAGKSLLLDALTLCVGGRSDAGLIRHGQTTADAFAEFNIGQLPEVMAWLSEQNYPFEDDTLLIRRQLANQNGTLRSKAWLNGMPISMNELKTLGGLLVNIHSQHAQQSLLRPQFVMEWLDSATGLNSQANDVKQAFLQYERLKSQAAQHAKDEQLRQQQIQLLTNQLADIEPIATVLYSELEAEYDELSNLENLMQQAALSVQLLDNDSDEPDVMSLLNRAIKLCEAQTELSQTYADCVEQLYLAHTQIAEVVSTLSNYAEGQSLDPKRLALLDEQLSTFHRLARKYHTTPESLVEDSQAWQQQLDDLQSVMSPEAMAEQIEQAYQIYLQKAQALDDSRRANATTLAEALVARLKALALPNVQAAFEFTPLDKPQSIGLSQIELLFSANVGMPMQPIHKIASGGELSRLALIMQVIDAQGVCRNTTTDMATTTRQLLVFDEVDVGISGGTAQVVGELLRELGEEQQIIAITHQSQVAAQAHQHILVYKTQQEKAQSHLKILSGDEQVQELARMSGGVNITEDTLKHARSLLASRRVS</sequence>
<keyword evidence="7 9" id="KW-0234">DNA repair</keyword>
<evidence type="ECO:0000259" key="11">
    <source>
        <dbReference type="Pfam" id="PF02463"/>
    </source>
</evidence>
<dbReference type="AlphaFoldDB" id="A0A2I1RFI9"/>
<evidence type="ECO:0000256" key="8">
    <source>
        <dbReference type="ARBA" id="ARBA00033408"/>
    </source>
</evidence>
<dbReference type="NCBIfam" id="NF008121">
    <property type="entry name" value="PRK10869.1"/>
    <property type="match status" value="1"/>
</dbReference>
<dbReference type="Gene3D" id="3.40.50.300">
    <property type="entry name" value="P-loop containing nucleotide triphosphate hydrolases"/>
    <property type="match status" value="2"/>
</dbReference>
<dbReference type="InterPro" id="IPR004604">
    <property type="entry name" value="DNA_recomb/repair_RecN"/>
</dbReference>
<dbReference type="SUPFAM" id="SSF52540">
    <property type="entry name" value="P-loop containing nucleoside triphosphate hydrolases"/>
    <property type="match status" value="1"/>
</dbReference>
<feature type="coiled-coil region" evidence="10">
    <location>
        <begin position="209"/>
        <end position="239"/>
    </location>
</feature>
<keyword evidence="10" id="KW-0175">Coiled coil</keyword>
<proteinExistence type="inferred from homology"/>
<dbReference type="GO" id="GO:0043590">
    <property type="term" value="C:bacterial nucleoid"/>
    <property type="evidence" value="ECO:0007669"/>
    <property type="project" value="TreeGrafter"/>
</dbReference>
<comment type="caution">
    <text evidence="12">The sequence shown here is derived from an EMBL/GenBank/DDBJ whole genome shotgun (WGS) entry which is preliminary data.</text>
</comment>
<dbReference type="InterPro" id="IPR003395">
    <property type="entry name" value="RecF/RecN/SMC_N"/>
</dbReference>
<evidence type="ECO:0000256" key="4">
    <source>
        <dbReference type="ARBA" id="ARBA00022741"/>
    </source>
</evidence>
<protein>
    <recommendedName>
        <fullName evidence="3 9">DNA repair protein RecN</fullName>
    </recommendedName>
    <alternativeName>
        <fullName evidence="8 9">Recombination protein N</fullName>
    </alternativeName>
</protein>
<dbReference type="NCBIfam" id="TIGR00634">
    <property type="entry name" value="recN"/>
    <property type="match status" value="1"/>
</dbReference>
<dbReference type="Pfam" id="PF02463">
    <property type="entry name" value="SMC_N"/>
    <property type="match status" value="1"/>
</dbReference>
<reference evidence="12 13" key="1">
    <citation type="submission" date="2017-12" db="EMBL/GenBank/DDBJ databases">
        <title>Phylogenetic diversity of female urinary microbiome.</title>
        <authorList>
            <person name="Thomas-White K."/>
            <person name="Wolfe A.J."/>
        </authorList>
    </citation>
    <scope>NUCLEOTIDE SEQUENCE [LARGE SCALE GENOMIC DNA]</scope>
    <source>
        <strain evidence="12 13">UMB0416</strain>
    </source>
</reference>
<gene>
    <name evidence="12" type="ORF">CYJ96_11235</name>
</gene>
<evidence type="ECO:0000256" key="10">
    <source>
        <dbReference type="SAM" id="Coils"/>
    </source>
</evidence>
<dbReference type="RefSeq" id="WP_101965087.1">
    <property type="nucleotide sequence ID" value="NZ_PKJS01000018.1"/>
</dbReference>
<comment type="similarity">
    <text evidence="2 9">Belongs to the RecN family.</text>
</comment>
<evidence type="ECO:0000256" key="9">
    <source>
        <dbReference type="PIRNR" id="PIRNR003128"/>
    </source>
</evidence>
<dbReference type="InterPro" id="IPR027417">
    <property type="entry name" value="P-loop_NTPase"/>
</dbReference>
<dbReference type="PANTHER" id="PTHR11059">
    <property type="entry name" value="DNA REPAIR PROTEIN RECN"/>
    <property type="match status" value="1"/>
</dbReference>
<organism evidence="12 13">
    <name type="scientific">Faucicola osloensis</name>
    <name type="common">Moraxella osloensis</name>
    <dbReference type="NCBI Taxonomy" id="34062"/>
    <lineage>
        <taxon>Bacteria</taxon>
        <taxon>Pseudomonadati</taxon>
        <taxon>Pseudomonadota</taxon>
        <taxon>Gammaproteobacteria</taxon>
        <taxon>Moraxellales</taxon>
        <taxon>Moraxellaceae</taxon>
        <taxon>Faucicola</taxon>
    </lineage>
</organism>
<dbReference type="GO" id="GO:0009432">
    <property type="term" value="P:SOS response"/>
    <property type="evidence" value="ECO:0007669"/>
    <property type="project" value="TreeGrafter"/>
</dbReference>
<name>A0A2I1RFI9_FAUOS</name>
<evidence type="ECO:0000313" key="13">
    <source>
        <dbReference type="Proteomes" id="UP000234914"/>
    </source>
</evidence>
<evidence type="ECO:0000256" key="5">
    <source>
        <dbReference type="ARBA" id="ARBA00022763"/>
    </source>
</evidence>
<evidence type="ECO:0000256" key="6">
    <source>
        <dbReference type="ARBA" id="ARBA00022840"/>
    </source>
</evidence>
<dbReference type="PIRSF" id="PIRSF003128">
    <property type="entry name" value="RecN"/>
    <property type="match status" value="1"/>
</dbReference>